<reference evidence="1" key="1">
    <citation type="submission" date="2022-02" db="EMBL/GenBank/DDBJ databases">
        <title>Plant Genome Project.</title>
        <authorList>
            <person name="Zhang R.-G."/>
        </authorList>
    </citation>
    <scope>NUCLEOTIDE SEQUENCE</scope>
    <source>
        <strain evidence="1">AT1</strain>
    </source>
</reference>
<accession>A0ACC0NZQ7</accession>
<gene>
    <name evidence="1" type="ORF">RHMOL_Rhmol04G0130300</name>
</gene>
<evidence type="ECO:0000313" key="1">
    <source>
        <dbReference type="EMBL" id="KAI8558877.1"/>
    </source>
</evidence>
<name>A0ACC0NZQ7_RHOML</name>
<proteinExistence type="predicted"/>
<dbReference type="EMBL" id="CM046391">
    <property type="protein sequence ID" value="KAI8558877.1"/>
    <property type="molecule type" value="Genomic_DNA"/>
</dbReference>
<evidence type="ECO:0000313" key="2">
    <source>
        <dbReference type="Proteomes" id="UP001062846"/>
    </source>
</evidence>
<protein>
    <submittedName>
        <fullName evidence="1">Uncharacterized protein</fullName>
    </submittedName>
</protein>
<sequence>MSATSPASGDSNAERDFEYAADDDYITEPEINFTPEIESDAEPRMGHEAQSRFTTRAEASTSASSDADLFDNGLLCPHAHYFSGGASEYKAFCHKFNIPANVYLHRVKSTEIRAKREDRPEHITVPLMAICKAGLQFPLHPFLREILWKFIICPHQLAINSYRIIMSVIALIESQDLDFKPTDVFHIHTMSRHGKSGRRFLTMHPKKEPLIEGLSDTNKWADFFLEVRGNFEFGRTHHRHPVPRSIDTRGYEAEPFPSICEMLFLFSLISKTLNSTARESACDTL</sequence>
<dbReference type="Proteomes" id="UP001062846">
    <property type="component" value="Chromosome 4"/>
</dbReference>
<keyword evidence="2" id="KW-1185">Reference proteome</keyword>
<comment type="caution">
    <text evidence="1">The sequence shown here is derived from an EMBL/GenBank/DDBJ whole genome shotgun (WGS) entry which is preliminary data.</text>
</comment>
<organism evidence="1 2">
    <name type="scientific">Rhododendron molle</name>
    <name type="common">Chinese azalea</name>
    <name type="synonym">Azalea mollis</name>
    <dbReference type="NCBI Taxonomy" id="49168"/>
    <lineage>
        <taxon>Eukaryota</taxon>
        <taxon>Viridiplantae</taxon>
        <taxon>Streptophyta</taxon>
        <taxon>Embryophyta</taxon>
        <taxon>Tracheophyta</taxon>
        <taxon>Spermatophyta</taxon>
        <taxon>Magnoliopsida</taxon>
        <taxon>eudicotyledons</taxon>
        <taxon>Gunneridae</taxon>
        <taxon>Pentapetalae</taxon>
        <taxon>asterids</taxon>
        <taxon>Ericales</taxon>
        <taxon>Ericaceae</taxon>
        <taxon>Ericoideae</taxon>
        <taxon>Rhodoreae</taxon>
        <taxon>Rhododendron</taxon>
    </lineage>
</organism>